<keyword evidence="2" id="KW-0808">Transferase</keyword>
<dbReference type="EMBL" id="JAAGAB010000001">
    <property type="protein sequence ID" value="NDU99465.1"/>
    <property type="molecule type" value="Genomic_DNA"/>
</dbReference>
<dbReference type="Gene3D" id="3.40.50.2000">
    <property type="entry name" value="Glycogen Phosphorylase B"/>
    <property type="match status" value="2"/>
</dbReference>
<proteinExistence type="predicted"/>
<name>A0A6B2JZB5_9RHOB</name>
<dbReference type="PANTHER" id="PTHR45947">
    <property type="entry name" value="SULFOQUINOVOSYL TRANSFERASE SQD2"/>
    <property type="match status" value="1"/>
</dbReference>
<keyword evidence="3" id="KW-1185">Reference proteome</keyword>
<accession>A0A6B2JZB5</accession>
<feature type="domain" description="Glycosyl transferase family 1" evidence="1">
    <location>
        <begin position="229"/>
        <end position="364"/>
    </location>
</feature>
<dbReference type="GO" id="GO:0016757">
    <property type="term" value="F:glycosyltransferase activity"/>
    <property type="evidence" value="ECO:0007669"/>
    <property type="project" value="TreeGrafter"/>
</dbReference>
<evidence type="ECO:0000259" key="1">
    <source>
        <dbReference type="Pfam" id="PF00534"/>
    </source>
</evidence>
<sequence>MTRRILLIAEAANPGWVSVPLVGWSLAAALREREDAHLVTQIRNRDAVLRAGLREGEDVTFIDSEALMRPAWKLGEKVGGSNGKGFTALQAVSALAYPYFERLVWQAFEQRLRGGEFALVHRVTPLSPAVPSLLARRLERIGVPFVLGPINGGVPWPKGYEAERRAEREWLAPLRPLHRLLPGHRATYASAAAVLAGSRVAAAGVPAPARERTIWLPENAVDPSRFPPKPPRAPGPLRAVFIGRLVACKGMEMGIAAAAPLIREGRMTLDIIGDGPLRAALEEEAARHGASDGITFHGWMPHAEVAATAGRADALLFPSIREFGGGVVLEAMAMGLAPLVVDYAGPAELVTEETGYKVPITPRETLIPALRAELTRMVEAPAEVAEKGRRARACVEEHYTWAAKAAFVSSVYDWALGERARPPAFTPAAEPRDAA</sequence>
<dbReference type="Pfam" id="PF00534">
    <property type="entry name" value="Glycos_transf_1"/>
    <property type="match status" value="1"/>
</dbReference>
<organism evidence="2 3">
    <name type="scientific">Pseudoroseicyclus tamaricis</name>
    <dbReference type="NCBI Taxonomy" id="2705421"/>
    <lineage>
        <taxon>Bacteria</taxon>
        <taxon>Pseudomonadati</taxon>
        <taxon>Pseudomonadota</taxon>
        <taxon>Alphaproteobacteria</taxon>
        <taxon>Rhodobacterales</taxon>
        <taxon>Paracoccaceae</taxon>
        <taxon>Pseudoroseicyclus</taxon>
    </lineage>
</organism>
<dbReference type="AlphaFoldDB" id="A0A6B2JZB5"/>
<evidence type="ECO:0000313" key="2">
    <source>
        <dbReference type="EMBL" id="NDU99465.1"/>
    </source>
</evidence>
<dbReference type="RefSeq" id="WP_163888992.1">
    <property type="nucleotide sequence ID" value="NZ_JAAFYS010000001.1"/>
</dbReference>
<gene>
    <name evidence="2" type="ORF">GZA08_00595</name>
</gene>
<protein>
    <submittedName>
        <fullName evidence="2">Glycosyltransferase</fullName>
    </submittedName>
</protein>
<dbReference type="InterPro" id="IPR001296">
    <property type="entry name" value="Glyco_trans_1"/>
</dbReference>
<dbReference type="Proteomes" id="UP000474757">
    <property type="component" value="Unassembled WGS sequence"/>
</dbReference>
<reference evidence="2 3" key="1">
    <citation type="submission" date="2020-02" db="EMBL/GenBank/DDBJ databases">
        <title>Pseudoroseicyclus tamarix, sp. nov., isolated from offshore sediment of a Tamarix chinensis forest.</title>
        <authorList>
            <person name="Gai Y."/>
        </authorList>
    </citation>
    <scope>NUCLEOTIDE SEQUENCE [LARGE SCALE GENOMIC DNA]</scope>
    <source>
        <strain evidence="2 3">CLL3-39</strain>
    </source>
</reference>
<evidence type="ECO:0000313" key="3">
    <source>
        <dbReference type="Proteomes" id="UP000474757"/>
    </source>
</evidence>
<comment type="caution">
    <text evidence="2">The sequence shown here is derived from an EMBL/GenBank/DDBJ whole genome shotgun (WGS) entry which is preliminary data.</text>
</comment>
<dbReference type="SUPFAM" id="SSF53756">
    <property type="entry name" value="UDP-Glycosyltransferase/glycogen phosphorylase"/>
    <property type="match status" value="1"/>
</dbReference>
<dbReference type="PANTHER" id="PTHR45947:SF13">
    <property type="entry name" value="TRANSFERASE"/>
    <property type="match status" value="1"/>
</dbReference>
<dbReference type="CDD" id="cd03801">
    <property type="entry name" value="GT4_PimA-like"/>
    <property type="match status" value="1"/>
</dbReference>
<dbReference type="InterPro" id="IPR050194">
    <property type="entry name" value="Glycosyltransferase_grp1"/>
</dbReference>